<dbReference type="GO" id="GO:0016887">
    <property type="term" value="F:ATP hydrolysis activity"/>
    <property type="evidence" value="ECO:0007669"/>
    <property type="project" value="InterPro"/>
</dbReference>
<evidence type="ECO:0000259" key="1">
    <source>
        <dbReference type="SMART" id="SM00382"/>
    </source>
</evidence>
<dbReference type="InterPro" id="IPR027417">
    <property type="entry name" value="P-loop_NTPase"/>
</dbReference>
<dbReference type="SMART" id="SM00382">
    <property type="entry name" value="AAA"/>
    <property type="match status" value="1"/>
</dbReference>
<evidence type="ECO:0000313" key="2">
    <source>
        <dbReference type="EMBL" id="VAX37362.1"/>
    </source>
</evidence>
<dbReference type="CDD" id="cd00009">
    <property type="entry name" value="AAA"/>
    <property type="match status" value="1"/>
</dbReference>
<dbReference type="Pfam" id="PF13401">
    <property type="entry name" value="AAA_22"/>
    <property type="match status" value="1"/>
</dbReference>
<name>A0A3B1D9C9_9ZZZZ</name>
<dbReference type="EMBL" id="UOGJ01000127">
    <property type="protein sequence ID" value="VAX37362.1"/>
    <property type="molecule type" value="Genomic_DNA"/>
</dbReference>
<dbReference type="PANTHER" id="PTHR35894:SF1">
    <property type="entry name" value="PHOSPHORIBULOKINASE _ URIDINE KINASE FAMILY"/>
    <property type="match status" value="1"/>
</dbReference>
<dbReference type="InterPro" id="IPR052026">
    <property type="entry name" value="ExeA_AAA_ATPase_DNA-bind"/>
</dbReference>
<dbReference type="InterPro" id="IPR003593">
    <property type="entry name" value="AAA+_ATPase"/>
</dbReference>
<gene>
    <name evidence="2" type="ORF">MNBD_UNCLBAC01-892</name>
</gene>
<organism evidence="2">
    <name type="scientific">hydrothermal vent metagenome</name>
    <dbReference type="NCBI Taxonomy" id="652676"/>
    <lineage>
        <taxon>unclassified sequences</taxon>
        <taxon>metagenomes</taxon>
        <taxon>ecological metagenomes</taxon>
    </lineage>
</organism>
<dbReference type="InterPro" id="IPR049945">
    <property type="entry name" value="AAA_22"/>
</dbReference>
<dbReference type="PANTHER" id="PTHR35894">
    <property type="entry name" value="GENERAL SECRETION PATHWAY PROTEIN A-RELATED"/>
    <property type="match status" value="1"/>
</dbReference>
<dbReference type="Gene3D" id="3.40.50.300">
    <property type="entry name" value="P-loop containing nucleotide triphosphate hydrolases"/>
    <property type="match status" value="1"/>
</dbReference>
<sequence length="277" mass="31733">MYHKFYGFKEPPFNLTPNSRFFFSSTKHTEALSTMLYAIEHRKGFVVITGDVGSGKTTVCRTLLNQLGSNTQTALITNTHLDGHDLLMTILEDLEIEFTPGSKSKLHSQLNAYLIEQIRNNNNVVLIIDEAQNLTPSVLEEVRMLSNLETENEKLIQIIFLGQPELKQKLALKCLEQLRQRIAVYFHLTPLNFEDMENYILYRLKISLGEEKQLFTKSALKMIYTFSKGVPRLVNQICDSALLTGYLREKLEIGEEILQEVIEESPMTVIGQQESEK</sequence>
<protein>
    <submittedName>
        <fullName evidence="2">FIG022606: AAA ATPase</fullName>
    </submittedName>
</protein>
<feature type="domain" description="AAA+ ATPase" evidence="1">
    <location>
        <begin position="42"/>
        <end position="183"/>
    </location>
</feature>
<reference evidence="2" key="1">
    <citation type="submission" date="2018-06" db="EMBL/GenBank/DDBJ databases">
        <authorList>
            <person name="Zhirakovskaya E."/>
        </authorList>
    </citation>
    <scope>NUCLEOTIDE SEQUENCE</scope>
</reference>
<dbReference type="SUPFAM" id="SSF52540">
    <property type="entry name" value="P-loop containing nucleoside triphosphate hydrolases"/>
    <property type="match status" value="1"/>
</dbReference>
<dbReference type="AlphaFoldDB" id="A0A3B1D9C9"/>
<proteinExistence type="predicted"/>
<accession>A0A3B1D9C9</accession>